<reference evidence="7 8" key="1">
    <citation type="journal article" date="2016" name="Nat. Commun.">
        <title>Thousands of microbial genomes shed light on interconnected biogeochemical processes in an aquifer system.</title>
        <authorList>
            <person name="Anantharaman K."/>
            <person name="Brown C.T."/>
            <person name="Hug L.A."/>
            <person name="Sharon I."/>
            <person name="Castelle C.J."/>
            <person name="Probst A.J."/>
            <person name="Thomas B.C."/>
            <person name="Singh A."/>
            <person name="Wilkins M.J."/>
            <person name="Karaoz U."/>
            <person name="Brodie E.L."/>
            <person name="Williams K.H."/>
            <person name="Hubbard S.S."/>
            <person name="Banfield J.F."/>
        </authorList>
    </citation>
    <scope>NUCLEOTIDE SEQUENCE [LARGE SCALE GENOMIC DNA]</scope>
</reference>
<dbReference type="AlphaFoldDB" id="A0A1F6H3F9"/>
<evidence type="ECO:0000313" key="8">
    <source>
        <dbReference type="Proteomes" id="UP000177583"/>
    </source>
</evidence>
<keyword evidence="2 5" id="KW-0812">Transmembrane</keyword>
<evidence type="ECO:0000256" key="5">
    <source>
        <dbReference type="SAM" id="Phobius"/>
    </source>
</evidence>
<dbReference type="EMBL" id="MFNF01000001">
    <property type="protein sequence ID" value="OGH04830.1"/>
    <property type="molecule type" value="Genomic_DNA"/>
</dbReference>
<dbReference type="Pfam" id="PF00027">
    <property type="entry name" value="cNMP_binding"/>
    <property type="match status" value="1"/>
</dbReference>
<dbReference type="Gene3D" id="2.60.120.10">
    <property type="entry name" value="Jelly Rolls"/>
    <property type="match status" value="1"/>
</dbReference>
<dbReference type="PANTHER" id="PTHR30566">
    <property type="entry name" value="YNAI-RELATED MECHANOSENSITIVE ION CHANNEL"/>
    <property type="match status" value="1"/>
</dbReference>
<dbReference type="InterPro" id="IPR010920">
    <property type="entry name" value="LSM_dom_sf"/>
</dbReference>
<feature type="domain" description="Cyclic nucleotide-binding" evidence="6">
    <location>
        <begin position="337"/>
        <end position="456"/>
    </location>
</feature>
<evidence type="ECO:0000313" key="7">
    <source>
        <dbReference type="EMBL" id="OGH04830.1"/>
    </source>
</evidence>
<comment type="subcellular location">
    <subcellularLocation>
        <location evidence="1">Membrane</location>
    </subcellularLocation>
</comment>
<accession>A0A1F6H3F9</accession>
<dbReference type="Proteomes" id="UP000177583">
    <property type="component" value="Unassembled WGS sequence"/>
</dbReference>
<feature type="transmembrane region" description="Helical" evidence="5">
    <location>
        <begin position="49"/>
        <end position="74"/>
    </location>
</feature>
<name>A0A1F6H3F9_9PROT</name>
<dbReference type="PROSITE" id="PS50042">
    <property type="entry name" value="CNMP_BINDING_3"/>
    <property type="match status" value="1"/>
</dbReference>
<dbReference type="PANTHER" id="PTHR30566:SF5">
    <property type="entry name" value="MECHANOSENSITIVE ION CHANNEL PROTEIN 1, MITOCHONDRIAL-RELATED"/>
    <property type="match status" value="1"/>
</dbReference>
<evidence type="ECO:0000256" key="4">
    <source>
        <dbReference type="ARBA" id="ARBA00023136"/>
    </source>
</evidence>
<dbReference type="Gene3D" id="2.30.30.60">
    <property type="match status" value="1"/>
</dbReference>
<keyword evidence="4 5" id="KW-0472">Membrane</keyword>
<sequence length="556" mass="61802">MPRNTKKSSSKLSMGNLRSLLLFTLLGTGLLAFMFWMEGQMDHPLWDNRWIFLGYQAVATVIWILSGVLGIKLINRNLVPFWVHRSGGRIAPALLRTLVTMVIGLLVLSAVMGLVYRQTITGLWAMSGGIGLVVAFALQNVLGDFFAGVVVNAEGVFKIGDSVELNNNRLSTQLIQGKVLDVNWHSIKIRTSSNNLVVIPNKVFTQMIITNLSSPSPERNLTVSLRFDLLESAERIRRVLEAGALLTHEACRFPGPQVLLNGIDHLGQEYQVEIWFEQGRFREKDVRSALMLKLQRQIVQSGLKLAHPQNDFYLHKTLPDNTDQLSELVSLLSRVDLFGVLNASDLNLLAANLKVIPGRNGEKVVTQGEPGDSMYLIREGLVEVEVEEQGIMAQVAKLGSGDYFGEMSLFSGDHRKATVTCRTDCLFFEVTKDTMTYLLERNPSLSRRLFVELARREAANQAVMARKKGEQLAAPLEVEETTFRRIKNYFSALTDSMFLVDSEAQDQLSAAGNSHLGLVAPKVGIASQHEMAVCSVVLGVSSQQPRKYLVQKQFEG</sequence>
<dbReference type="CDD" id="cd00038">
    <property type="entry name" value="CAP_ED"/>
    <property type="match status" value="1"/>
</dbReference>
<evidence type="ECO:0000256" key="2">
    <source>
        <dbReference type="ARBA" id="ARBA00022692"/>
    </source>
</evidence>
<dbReference type="InterPro" id="IPR006685">
    <property type="entry name" value="MscS_channel_2nd"/>
</dbReference>
<feature type="transmembrane region" description="Helical" evidence="5">
    <location>
        <begin position="20"/>
        <end position="37"/>
    </location>
</feature>
<dbReference type="GO" id="GO:0016020">
    <property type="term" value="C:membrane"/>
    <property type="evidence" value="ECO:0007669"/>
    <property type="project" value="UniProtKB-SubCell"/>
</dbReference>
<dbReference type="InterPro" id="IPR018488">
    <property type="entry name" value="cNMP-bd_CS"/>
</dbReference>
<organism evidence="7 8">
    <name type="scientific">Candidatus Lambdaproteobacteria bacterium RIFOXYD2_FULL_56_26</name>
    <dbReference type="NCBI Taxonomy" id="1817773"/>
    <lineage>
        <taxon>Bacteria</taxon>
        <taxon>Pseudomonadati</taxon>
        <taxon>Pseudomonadota</taxon>
        <taxon>Candidatus Lambdaproteobacteria</taxon>
    </lineage>
</organism>
<dbReference type="InterPro" id="IPR018490">
    <property type="entry name" value="cNMP-bd_dom_sf"/>
</dbReference>
<comment type="caution">
    <text evidence="7">The sequence shown here is derived from an EMBL/GenBank/DDBJ whole genome shotgun (WGS) entry which is preliminary data.</text>
</comment>
<dbReference type="InterPro" id="IPR000595">
    <property type="entry name" value="cNMP-bd_dom"/>
</dbReference>
<dbReference type="PRINTS" id="PR00103">
    <property type="entry name" value="CAMPKINASE"/>
</dbReference>
<gene>
    <name evidence="7" type="ORF">A2557_07540</name>
</gene>
<dbReference type="SUPFAM" id="SSF51206">
    <property type="entry name" value="cAMP-binding domain-like"/>
    <property type="match status" value="1"/>
</dbReference>
<evidence type="ECO:0000256" key="1">
    <source>
        <dbReference type="ARBA" id="ARBA00004370"/>
    </source>
</evidence>
<dbReference type="GO" id="GO:0008381">
    <property type="term" value="F:mechanosensitive monoatomic ion channel activity"/>
    <property type="evidence" value="ECO:0007669"/>
    <property type="project" value="UniProtKB-ARBA"/>
</dbReference>
<keyword evidence="3 5" id="KW-1133">Transmembrane helix</keyword>
<protein>
    <recommendedName>
        <fullName evidence="6">Cyclic nucleotide-binding domain-containing protein</fullName>
    </recommendedName>
</protein>
<dbReference type="Pfam" id="PF00924">
    <property type="entry name" value="MS_channel_2nd"/>
    <property type="match status" value="1"/>
</dbReference>
<evidence type="ECO:0000256" key="3">
    <source>
        <dbReference type="ARBA" id="ARBA00022989"/>
    </source>
</evidence>
<dbReference type="InterPro" id="IPR023408">
    <property type="entry name" value="MscS_beta-dom_sf"/>
</dbReference>
<feature type="transmembrane region" description="Helical" evidence="5">
    <location>
        <begin position="94"/>
        <end position="116"/>
    </location>
</feature>
<dbReference type="SUPFAM" id="SSF50182">
    <property type="entry name" value="Sm-like ribonucleoproteins"/>
    <property type="match status" value="1"/>
</dbReference>
<dbReference type="PROSITE" id="PS00888">
    <property type="entry name" value="CNMP_BINDING_1"/>
    <property type="match status" value="1"/>
</dbReference>
<dbReference type="SMART" id="SM00100">
    <property type="entry name" value="cNMP"/>
    <property type="match status" value="1"/>
</dbReference>
<proteinExistence type="predicted"/>
<evidence type="ECO:0000259" key="6">
    <source>
        <dbReference type="PROSITE" id="PS50042"/>
    </source>
</evidence>
<dbReference type="Gene3D" id="1.10.287.1260">
    <property type="match status" value="1"/>
</dbReference>
<dbReference type="InterPro" id="IPR014710">
    <property type="entry name" value="RmlC-like_jellyroll"/>
</dbReference>